<keyword evidence="4" id="KW-0808">Transferase</keyword>
<comment type="caution">
    <text evidence="10">The sequence shown here is derived from an EMBL/GenBank/DDBJ whole genome shotgun (WGS) entry which is preliminary data.</text>
</comment>
<protein>
    <recommendedName>
        <fullName evidence="2">histidine kinase</fullName>
        <ecNumber evidence="2">2.7.13.3</ecNumber>
    </recommendedName>
</protein>
<evidence type="ECO:0000256" key="8">
    <source>
        <dbReference type="SAM" id="MobiDB-lite"/>
    </source>
</evidence>
<reference evidence="10 11" key="1">
    <citation type="submission" date="2018-06" db="EMBL/GenBank/DDBJ databases">
        <title>Actinomadura craniellae sp. nov. isolated from marine sponge Craniella sp.</title>
        <authorList>
            <person name="Li L."/>
            <person name="Xu Q.H."/>
            <person name="Lin H.W."/>
            <person name="Lu Y.H."/>
        </authorList>
    </citation>
    <scope>NUCLEOTIDE SEQUENCE [LARGE SCALE GENOMIC DNA]</scope>
    <source>
        <strain evidence="10 11">LHW63021</strain>
    </source>
</reference>
<evidence type="ECO:0000256" key="5">
    <source>
        <dbReference type="ARBA" id="ARBA00022692"/>
    </source>
</evidence>
<dbReference type="PANTHER" id="PTHR45436">
    <property type="entry name" value="SENSOR HISTIDINE KINASE YKOH"/>
    <property type="match status" value="1"/>
</dbReference>
<keyword evidence="7" id="KW-1133">Transmembrane helix</keyword>
<sequence>MQILVLAEQLRPALDRLENDEEDPERLQQLYEVDHAVTRMRRTARELRVLADRGGDELSGHTASLVNVIREAQSAIEHYTRISIGVLAELAVVAYAADDAATLLAALLDNATRYSPGVVTVSAHLLPDGGVMIRVEDDGIGIGPTQLANLNAMLAGPVPPIDERAGAHTGFPIVHRLARKHGFKVSLACRPAPRQGTTAMVTVPAALLCEIPAETAPATAEDSTAHLQASHRPTPAPQPPASAPETPGALPRRQRGSLRGDAPAPAAPVQATDSAAAARSFAADLEAFAGGETQARRPPTNDSSEEEPR</sequence>
<dbReference type="SMART" id="SM00387">
    <property type="entry name" value="HATPase_c"/>
    <property type="match status" value="1"/>
</dbReference>
<evidence type="ECO:0000256" key="3">
    <source>
        <dbReference type="ARBA" id="ARBA00022553"/>
    </source>
</evidence>
<dbReference type="EMBL" id="QLYX01000014">
    <property type="protein sequence ID" value="RAY12257.1"/>
    <property type="molecule type" value="Genomic_DNA"/>
</dbReference>
<dbReference type="Pfam" id="PF02518">
    <property type="entry name" value="HATPase_c"/>
    <property type="match status" value="1"/>
</dbReference>
<dbReference type="PANTHER" id="PTHR45436:SF5">
    <property type="entry name" value="SENSOR HISTIDINE KINASE TRCS"/>
    <property type="match status" value="1"/>
</dbReference>
<feature type="compositionally biased region" description="Low complexity" evidence="8">
    <location>
        <begin position="271"/>
        <end position="289"/>
    </location>
</feature>
<feature type="region of interest" description="Disordered" evidence="8">
    <location>
        <begin position="217"/>
        <end position="309"/>
    </location>
</feature>
<dbReference type="RefSeq" id="WP_111870747.1">
    <property type="nucleotide sequence ID" value="NZ_QLYX01000014.1"/>
</dbReference>
<evidence type="ECO:0000313" key="10">
    <source>
        <dbReference type="EMBL" id="RAY12257.1"/>
    </source>
</evidence>
<evidence type="ECO:0000256" key="6">
    <source>
        <dbReference type="ARBA" id="ARBA00022777"/>
    </source>
</evidence>
<dbReference type="Gene3D" id="3.30.565.10">
    <property type="entry name" value="Histidine kinase-like ATPase, C-terminal domain"/>
    <property type="match status" value="1"/>
</dbReference>
<feature type="domain" description="Histidine kinase" evidence="9">
    <location>
        <begin position="5"/>
        <end position="207"/>
    </location>
</feature>
<dbReference type="InterPro" id="IPR003594">
    <property type="entry name" value="HATPase_dom"/>
</dbReference>
<evidence type="ECO:0000256" key="1">
    <source>
        <dbReference type="ARBA" id="ARBA00000085"/>
    </source>
</evidence>
<keyword evidence="5" id="KW-0812">Transmembrane</keyword>
<accession>A0A365GZL8</accession>
<keyword evidence="7" id="KW-0472">Membrane</keyword>
<dbReference type="AlphaFoldDB" id="A0A365GZL8"/>
<evidence type="ECO:0000256" key="7">
    <source>
        <dbReference type="ARBA" id="ARBA00022989"/>
    </source>
</evidence>
<comment type="catalytic activity">
    <reaction evidence="1">
        <text>ATP + protein L-histidine = ADP + protein N-phospho-L-histidine.</text>
        <dbReference type="EC" id="2.7.13.3"/>
    </reaction>
</comment>
<dbReference type="GO" id="GO:0000160">
    <property type="term" value="P:phosphorelay signal transduction system"/>
    <property type="evidence" value="ECO:0007669"/>
    <property type="project" value="TreeGrafter"/>
</dbReference>
<dbReference type="PROSITE" id="PS50109">
    <property type="entry name" value="HIS_KIN"/>
    <property type="match status" value="1"/>
</dbReference>
<organism evidence="10 11">
    <name type="scientific">Actinomadura craniellae</name>
    <dbReference type="NCBI Taxonomy" id="2231787"/>
    <lineage>
        <taxon>Bacteria</taxon>
        <taxon>Bacillati</taxon>
        <taxon>Actinomycetota</taxon>
        <taxon>Actinomycetes</taxon>
        <taxon>Streptosporangiales</taxon>
        <taxon>Thermomonosporaceae</taxon>
        <taxon>Actinomadura</taxon>
    </lineage>
</organism>
<dbReference type="GO" id="GO:0005886">
    <property type="term" value="C:plasma membrane"/>
    <property type="evidence" value="ECO:0007669"/>
    <property type="project" value="TreeGrafter"/>
</dbReference>
<evidence type="ECO:0000259" key="9">
    <source>
        <dbReference type="PROSITE" id="PS50109"/>
    </source>
</evidence>
<keyword evidence="11" id="KW-1185">Reference proteome</keyword>
<dbReference type="EC" id="2.7.13.3" evidence="2"/>
<name>A0A365GZL8_9ACTN</name>
<dbReference type="InterPro" id="IPR050428">
    <property type="entry name" value="TCS_sensor_his_kinase"/>
</dbReference>
<evidence type="ECO:0000313" key="11">
    <source>
        <dbReference type="Proteomes" id="UP000251891"/>
    </source>
</evidence>
<proteinExistence type="predicted"/>
<dbReference type="InterPro" id="IPR005467">
    <property type="entry name" value="His_kinase_dom"/>
</dbReference>
<gene>
    <name evidence="10" type="ORF">DPM19_26440</name>
</gene>
<dbReference type="GO" id="GO:0004673">
    <property type="term" value="F:protein histidine kinase activity"/>
    <property type="evidence" value="ECO:0007669"/>
    <property type="project" value="UniProtKB-EC"/>
</dbReference>
<keyword evidence="3" id="KW-0597">Phosphoprotein</keyword>
<dbReference type="InterPro" id="IPR036890">
    <property type="entry name" value="HATPase_C_sf"/>
</dbReference>
<dbReference type="Proteomes" id="UP000251891">
    <property type="component" value="Unassembled WGS sequence"/>
</dbReference>
<evidence type="ECO:0000256" key="2">
    <source>
        <dbReference type="ARBA" id="ARBA00012438"/>
    </source>
</evidence>
<keyword evidence="6" id="KW-0418">Kinase</keyword>
<dbReference type="OrthoDB" id="3502710at2"/>
<dbReference type="SUPFAM" id="SSF55874">
    <property type="entry name" value="ATPase domain of HSP90 chaperone/DNA topoisomerase II/histidine kinase"/>
    <property type="match status" value="1"/>
</dbReference>
<evidence type="ECO:0000256" key="4">
    <source>
        <dbReference type="ARBA" id="ARBA00022679"/>
    </source>
</evidence>